<feature type="domain" description="Nucleotidyl transferase" evidence="2">
    <location>
        <begin position="26"/>
        <end position="93"/>
    </location>
</feature>
<keyword evidence="1" id="KW-1133">Transmembrane helix</keyword>
<dbReference type="Gene3D" id="2.160.10.10">
    <property type="entry name" value="Hexapeptide repeat proteins"/>
    <property type="match status" value="1"/>
</dbReference>
<keyword evidence="4" id="KW-1185">Reference proteome</keyword>
<dbReference type="InterPro" id="IPR029044">
    <property type="entry name" value="Nucleotide-diphossugar_trans"/>
</dbReference>
<name>G8QSA3_SPHPG</name>
<dbReference type="AlphaFoldDB" id="G8QSA3"/>
<dbReference type="EMBL" id="CP003155">
    <property type="protein sequence ID" value="AEV30033.1"/>
    <property type="molecule type" value="Genomic_DNA"/>
</dbReference>
<dbReference type="OrthoDB" id="9803871at2"/>
<dbReference type="Proteomes" id="UP000005632">
    <property type="component" value="Chromosome"/>
</dbReference>
<dbReference type="STRING" id="158190.SpiGrapes_2257"/>
<dbReference type="InterPro" id="IPR050486">
    <property type="entry name" value="Mannose-1P_guanyltransferase"/>
</dbReference>
<accession>G8QSA3</accession>
<evidence type="ECO:0000313" key="4">
    <source>
        <dbReference type="Proteomes" id="UP000005632"/>
    </source>
</evidence>
<dbReference type="HOGENOM" id="CLU_572243_0_0_12"/>
<dbReference type="eggNOG" id="COG1208">
    <property type="taxonomic scope" value="Bacteria"/>
</dbReference>
<dbReference type="Pfam" id="PF00483">
    <property type="entry name" value="NTP_transferase"/>
    <property type="match status" value="1"/>
</dbReference>
<protein>
    <recommendedName>
        <fullName evidence="2">Nucleotidyl transferase domain-containing protein</fullName>
    </recommendedName>
</protein>
<dbReference type="SUPFAM" id="SSF53448">
    <property type="entry name" value="Nucleotide-diphospho-sugar transferases"/>
    <property type="match status" value="1"/>
</dbReference>
<reference evidence="3 4" key="1">
    <citation type="submission" date="2011-11" db="EMBL/GenBank/DDBJ databases">
        <title>Complete sequence of Spirochaeta sp. grapes.</title>
        <authorList>
            <consortium name="US DOE Joint Genome Institute"/>
            <person name="Lucas S."/>
            <person name="Han J."/>
            <person name="Lapidus A."/>
            <person name="Cheng J.-F."/>
            <person name="Goodwin L."/>
            <person name="Pitluck S."/>
            <person name="Peters L."/>
            <person name="Ovchinnikova G."/>
            <person name="Munk A.C."/>
            <person name="Detter J.C."/>
            <person name="Han C."/>
            <person name="Tapia R."/>
            <person name="Land M."/>
            <person name="Hauser L."/>
            <person name="Kyrpides N."/>
            <person name="Ivanova N."/>
            <person name="Pagani I."/>
            <person name="Ritalahtilisa K."/>
            <person name="Loeffler F."/>
            <person name="Woyke T."/>
        </authorList>
    </citation>
    <scope>NUCLEOTIDE SEQUENCE [LARGE SCALE GENOMIC DNA]</scope>
    <source>
        <strain evidence="4">ATCC BAA-1885 / DSM 22778 / Grapes</strain>
    </source>
</reference>
<dbReference type="PANTHER" id="PTHR22572">
    <property type="entry name" value="SUGAR-1-PHOSPHATE GUANYL TRANSFERASE"/>
    <property type="match status" value="1"/>
</dbReference>
<dbReference type="SUPFAM" id="SSF51161">
    <property type="entry name" value="Trimeric LpxA-like enzymes"/>
    <property type="match status" value="1"/>
</dbReference>
<dbReference type="InterPro" id="IPR005835">
    <property type="entry name" value="NTP_transferase_dom"/>
</dbReference>
<gene>
    <name evidence="3" type="ordered locus">SpiGrapes_2257</name>
</gene>
<evidence type="ECO:0000259" key="2">
    <source>
        <dbReference type="Pfam" id="PF00483"/>
    </source>
</evidence>
<evidence type="ECO:0000313" key="3">
    <source>
        <dbReference type="EMBL" id="AEV30033.1"/>
    </source>
</evidence>
<dbReference type="InterPro" id="IPR011004">
    <property type="entry name" value="Trimer_LpxA-like_sf"/>
</dbReference>
<keyword evidence="1" id="KW-0472">Membrane</keyword>
<proteinExistence type="predicted"/>
<evidence type="ECO:0000256" key="1">
    <source>
        <dbReference type="SAM" id="Phobius"/>
    </source>
</evidence>
<organism evidence="3 4">
    <name type="scientific">Sphaerochaeta pleomorpha (strain ATCC BAA-1885 / DSM 22778 / Grapes)</name>
    <dbReference type="NCBI Taxonomy" id="158190"/>
    <lineage>
        <taxon>Bacteria</taxon>
        <taxon>Pseudomonadati</taxon>
        <taxon>Spirochaetota</taxon>
        <taxon>Spirochaetia</taxon>
        <taxon>Spirochaetales</taxon>
        <taxon>Sphaerochaetaceae</taxon>
        <taxon>Sphaerochaeta</taxon>
    </lineage>
</organism>
<feature type="transmembrane region" description="Helical" evidence="1">
    <location>
        <begin position="304"/>
        <end position="327"/>
    </location>
</feature>
<dbReference type="KEGG" id="sgp:SpiGrapes_2257"/>
<dbReference type="RefSeq" id="WP_014270874.1">
    <property type="nucleotide sequence ID" value="NC_016633.1"/>
</dbReference>
<keyword evidence="1" id="KW-0812">Transmembrane</keyword>
<dbReference type="Gene3D" id="3.90.550.10">
    <property type="entry name" value="Spore Coat Polysaccharide Biosynthesis Protein SpsA, Chain A"/>
    <property type="match status" value="1"/>
</dbReference>
<sequence>MKAICDFTKIPLFQTNGQSFEYPACFLPMLGKAFVQHIVEYVERSGIHEVMIFLSQHADELEQLIGDGERWGITITYSLLKKSAKVSDRVASSEAIGENELFLFCNSLQLPFFLKEHLLKPMRFSDEKTGRDLLWKVCTKNDLTEGAKQELQETKVFSLDVRSANAYLDSLHKILARKGEGLIMMGKEIREGVWAGPGTKISPTATIVAPVYLGSQVNIGSQAIVGPDSEIGNGCIIDTESSVINSSVLAGSYIGKNLYIQGCLVNQNRILKAELDTVYTATDDVLFSSVEKSIPKENTFKSPLLSRLLALVLGLATCPIYALLIVIQAVEGKKPLHSVTIIPIPQKTSSENLFKPYAKKIRILRDRSETQGILFKHLLWHLIPGFWTIAWGKSRFFGTPLKTTEEYEHLTKDWQGLYLQSKPGIIAEADILYSRYPNEEMLFASEMYYRVMDTPGYNAKLLVRYFRLLFSRRNDQA</sequence>